<accession>A0ABW4RQP3</accession>
<sequence>MRTSGQFFIQSPAKRHKTAQYELQQAWSQPIEHMIFCLYTDDVYTTTSYKMQRLIRAYMALMSRQQLNMDEYNSNTDDSVRFPNTYRSTEPEDRLEYWLSQLLIEMLQIAIHELIDEGNTSISTHPLTSNSLIIHIRTFQSALSPSTRPLLDLALKHLSRSYALKRRLHYQPLAPAVQYSRWQMLMSREALQLCPTQRVLLVQLWLDYMEQHPQLLQVWLHC</sequence>
<keyword evidence="2" id="KW-1185">Reference proteome</keyword>
<gene>
    <name evidence="1" type="ORF">ACFSC9_19990</name>
</gene>
<dbReference type="Proteomes" id="UP001597233">
    <property type="component" value="Unassembled WGS sequence"/>
</dbReference>
<evidence type="ECO:0000313" key="1">
    <source>
        <dbReference type="EMBL" id="MFD1887763.1"/>
    </source>
</evidence>
<name>A0ABW4RQP3_9BACL</name>
<evidence type="ECO:0000313" key="2">
    <source>
        <dbReference type="Proteomes" id="UP001597233"/>
    </source>
</evidence>
<dbReference type="RefSeq" id="WP_347323947.1">
    <property type="nucleotide sequence ID" value="NZ_JBCGUH010000002.1"/>
</dbReference>
<dbReference type="EMBL" id="JBHUEH010000032">
    <property type="protein sequence ID" value="MFD1887763.1"/>
    <property type="molecule type" value="Genomic_DNA"/>
</dbReference>
<organism evidence="1 2">
    <name type="scientific">Paenibacillus wenxiniae</name>
    <dbReference type="NCBI Taxonomy" id="1636843"/>
    <lineage>
        <taxon>Bacteria</taxon>
        <taxon>Bacillati</taxon>
        <taxon>Bacillota</taxon>
        <taxon>Bacilli</taxon>
        <taxon>Bacillales</taxon>
        <taxon>Paenibacillaceae</taxon>
        <taxon>Paenibacillus</taxon>
    </lineage>
</organism>
<proteinExistence type="predicted"/>
<protein>
    <submittedName>
        <fullName evidence="1">Uncharacterized protein</fullName>
    </submittedName>
</protein>
<comment type="caution">
    <text evidence="1">The sequence shown here is derived from an EMBL/GenBank/DDBJ whole genome shotgun (WGS) entry which is preliminary data.</text>
</comment>
<reference evidence="2" key="1">
    <citation type="journal article" date="2019" name="Int. J. Syst. Evol. Microbiol.">
        <title>The Global Catalogue of Microorganisms (GCM) 10K type strain sequencing project: providing services to taxonomists for standard genome sequencing and annotation.</title>
        <authorList>
            <consortium name="The Broad Institute Genomics Platform"/>
            <consortium name="The Broad Institute Genome Sequencing Center for Infectious Disease"/>
            <person name="Wu L."/>
            <person name="Ma J."/>
        </authorList>
    </citation>
    <scope>NUCLEOTIDE SEQUENCE [LARGE SCALE GENOMIC DNA]</scope>
    <source>
        <strain evidence="2">CCUG 54950</strain>
    </source>
</reference>